<comment type="caution">
    <text evidence="1">The sequence shown here is derived from an EMBL/GenBank/DDBJ whole genome shotgun (WGS) entry which is preliminary data.</text>
</comment>
<evidence type="ECO:0000313" key="2">
    <source>
        <dbReference type="Proteomes" id="UP000477951"/>
    </source>
</evidence>
<reference evidence="1 2" key="1">
    <citation type="submission" date="2019-12" db="EMBL/GenBank/DDBJ databases">
        <title>Whole-genome sequencing of Allorhizobium vitis.</title>
        <authorList>
            <person name="Gan H.M."/>
            <person name="Szegedi E."/>
            <person name="Burr T."/>
            <person name="Savka M.A."/>
        </authorList>
    </citation>
    <scope>NUCLEOTIDE SEQUENCE [LARGE SCALE GENOMIC DNA]</scope>
    <source>
        <strain evidence="1 2">CG516</strain>
    </source>
</reference>
<name>A0A6L6VJV1_AGRVI</name>
<evidence type="ECO:0000313" key="1">
    <source>
        <dbReference type="EMBL" id="MUZ75846.1"/>
    </source>
</evidence>
<accession>A0A6L6VJV1</accession>
<organism evidence="1 2">
    <name type="scientific">Agrobacterium vitis</name>
    <name type="common">Rhizobium vitis</name>
    <dbReference type="NCBI Taxonomy" id="373"/>
    <lineage>
        <taxon>Bacteria</taxon>
        <taxon>Pseudomonadati</taxon>
        <taxon>Pseudomonadota</taxon>
        <taxon>Alphaproteobacteria</taxon>
        <taxon>Hyphomicrobiales</taxon>
        <taxon>Rhizobiaceae</taxon>
        <taxon>Rhizobium/Agrobacterium group</taxon>
        <taxon>Agrobacterium</taxon>
    </lineage>
</organism>
<dbReference type="Proteomes" id="UP000477951">
    <property type="component" value="Unassembled WGS sequence"/>
</dbReference>
<dbReference type="RefSeq" id="WP_156537575.1">
    <property type="nucleotide sequence ID" value="NZ_WPHN01000004.1"/>
</dbReference>
<sequence length="102" mass="11259">MRTLLSHFAYNVAILFPNLLSLVGSRAGFSHVVANAFPSSLIVTRGFAGLNDTRLREILLACDRLRYLVSRGAQSALDGGWIIVKFSAQLPFNICLHRNRTA</sequence>
<proteinExistence type="predicted"/>
<gene>
    <name evidence="1" type="ORF">GOZ90_24580</name>
</gene>
<dbReference type="AlphaFoldDB" id="A0A6L6VJV1"/>
<dbReference type="EMBL" id="WPHR01000038">
    <property type="protein sequence ID" value="MUZ75846.1"/>
    <property type="molecule type" value="Genomic_DNA"/>
</dbReference>
<protein>
    <submittedName>
        <fullName evidence="1">Uncharacterized protein</fullName>
    </submittedName>
</protein>